<dbReference type="OrthoDB" id="1535081at2759"/>
<accession>A0A4Z1L1J0</accession>
<dbReference type="EMBL" id="PQXO01000063">
    <property type="protein sequence ID" value="TGO90463.1"/>
    <property type="molecule type" value="Genomic_DNA"/>
</dbReference>
<evidence type="ECO:0000313" key="1">
    <source>
        <dbReference type="EMBL" id="TGO90463.1"/>
    </source>
</evidence>
<reference evidence="1 2" key="1">
    <citation type="submission" date="2017-12" db="EMBL/GenBank/DDBJ databases">
        <title>Comparative genomics of Botrytis spp.</title>
        <authorList>
            <person name="Valero-Jimenez C.A."/>
            <person name="Tapia P."/>
            <person name="Veloso J."/>
            <person name="Silva-Moreno E."/>
            <person name="Staats M."/>
            <person name="Valdes J.H."/>
            <person name="Van Kan J.A.L."/>
        </authorList>
    </citation>
    <scope>NUCLEOTIDE SEQUENCE [LARGE SCALE GENOMIC DNA]</scope>
    <source>
        <strain evidence="1 2">MUCL3349</strain>
    </source>
</reference>
<dbReference type="Proteomes" id="UP000297280">
    <property type="component" value="Unassembled WGS sequence"/>
</dbReference>
<evidence type="ECO:0000313" key="2">
    <source>
        <dbReference type="Proteomes" id="UP000297280"/>
    </source>
</evidence>
<name>A0A4Z1L1J0_9HELO</name>
<comment type="caution">
    <text evidence="1">The sequence shown here is derived from an EMBL/GenBank/DDBJ whole genome shotgun (WGS) entry which is preliminary data.</text>
</comment>
<protein>
    <submittedName>
        <fullName evidence="1">Uncharacterized protein</fullName>
    </submittedName>
</protein>
<sequence>MASLSPEAILSALETLISNPIAPLLGDHILRTKLRLAARDLSLVLETPAGTLARVLLSQPVESIWIRIAWDLNLFHLLSTRAKLSEELAQATGADSICLHVSSVVELLWRD</sequence>
<gene>
    <name evidence="1" type="ORF">BPOR_0063g00050</name>
</gene>
<dbReference type="AlphaFoldDB" id="A0A4Z1L1J0"/>
<keyword evidence="2" id="KW-1185">Reference proteome</keyword>
<proteinExistence type="predicted"/>
<organism evidence="1 2">
    <name type="scientific">Botrytis porri</name>
    <dbReference type="NCBI Taxonomy" id="87229"/>
    <lineage>
        <taxon>Eukaryota</taxon>
        <taxon>Fungi</taxon>
        <taxon>Dikarya</taxon>
        <taxon>Ascomycota</taxon>
        <taxon>Pezizomycotina</taxon>
        <taxon>Leotiomycetes</taxon>
        <taxon>Helotiales</taxon>
        <taxon>Sclerotiniaceae</taxon>
        <taxon>Botrytis</taxon>
    </lineage>
</organism>